<dbReference type="OrthoDB" id="9684115at2759"/>
<gene>
    <name evidence="3" type="primary">LOC109548293</name>
</gene>
<sequence length="396" mass="44075">MREGEWMVQREPGYVIPVKELLLEENTWNEGMVQQQWLPFLVLHLVTTMSSTEGVHKHSWAGMGRHTAWLMATGPTEMFLWPRQQRWKQRSQSPDVLPRESAVRKGRTKTCVAPDPKSGDCSIQASQKYKQQWLPFLVLHLVTTMSSTDGVEKRSWAGMERHTTWLVASGPMAGTPRPGNSTGGMIYTQPHLAGTCSCGGCQLRTAEHFPRSAAVAPVSRPTPGHYHVLYRGCGETQLGWHGETYCLVGGYRLYGDVPLATPAKVEAEKPVPRRALKRKHSPEWSDEDLCCPRPKIRRLELSGSTGIQAAAVAPVSRPTPGHYHVVYRGCGETQLGRHGETYCLVGGYRLYGDVPLATPAKVEAEKPVPIRAPKRKHCPEMSDEDLGCCGPKIRRL</sequence>
<keyword evidence="2" id="KW-1185">Reference proteome</keyword>
<reference evidence="3" key="1">
    <citation type="submission" date="2025-08" db="UniProtKB">
        <authorList>
            <consortium name="RefSeq"/>
        </authorList>
    </citation>
    <scope>IDENTIFICATION</scope>
    <source>
        <tissue evidence="3">Spleen</tissue>
    </source>
</reference>
<evidence type="ECO:0000313" key="3">
    <source>
        <dbReference type="RefSeq" id="XP_033698909.1"/>
    </source>
</evidence>
<feature type="region of interest" description="Disordered" evidence="1">
    <location>
        <begin position="90"/>
        <end position="117"/>
    </location>
</feature>
<organism evidence="2 3">
    <name type="scientific">Tursiops truncatus</name>
    <name type="common">Atlantic bottle-nosed dolphin</name>
    <name type="synonym">Delphinus truncatus</name>
    <dbReference type="NCBI Taxonomy" id="9739"/>
    <lineage>
        <taxon>Eukaryota</taxon>
        <taxon>Metazoa</taxon>
        <taxon>Chordata</taxon>
        <taxon>Craniata</taxon>
        <taxon>Vertebrata</taxon>
        <taxon>Euteleostomi</taxon>
        <taxon>Mammalia</taxon>
        <taxon>Eutheria</taxon>
        <taxon>Laurasiatheria</taxon>
        <taxon>Artiodactyla</taxon>
        <taxon>Whippomorpha</taxon>
        <taxon>Cetacea</taxon>
        <taxon>Odontoceti</taxon>
        <taxon>Delphinidae</taxon>
        <taxon>Tursiops</taxon>
    </lineage>
</organism>
<dbReference type="InParanoid" id="A0A6J3Q9J0"/>
<evidence type="ECO:0000313" key="2">
    <source>
        <dbReference type="Proteomes" id="UP000245320"/>
    </source>
</evidence>
<accession>A0A6J3Q9J0</accession>
<name>A0A6J3Q9J0_TURTR</name>
<dbReference type="GeneID" id="109548293"/>
<evidence type="ECO:0000256" key="1">
    <source>
        <dbReference type="SAM" id="MobiDB-lite"/>
    </source>
</evidence>
<proteinExistence type="predicted"/>
<dbReference type="Proteomes" id="UP000245320">
    <property type="component" value="Chromosome 17"/>
</dbReference>
<dbReference type="AlphaFoldDB" id="A0A6J3Q9J0"/>
<dbReference type="RefSeq" id="XP_033698909.1">
    <property type="nucleotide sequence ID" value="XM_033843018.1"/>
</dbReference>
<protein>
    <submittedName>
        <fullName evidence="3">Uncharacterized protein LOC109548293 isoform X1</fullName>
    </submittedName>
</protein>